<accession>B6YTC2</accession>
<dbReference type="HOGENOM" id="CLU_2044533_0_0_2"/>
<name>B6YTC2_THEON</name>
<dbReference type="AlphaFoldDB" id="B6YTC2"/>
<dbReference type="RefSeq" id="WP_012571281.1">
    <property type="nucleotide sequence ID" value="NC_011529.1"/>
</dbReference>
<sequence>MQENEKVEDLVVSLLGAIDGLVDWSSMGDKVHRKKYSILAKRIAVVAKSSNNLNEFVEKLLSQIAGDSLFVSKEKGKKFRKIYLVAKKQEKDVLQFLKDYPYLSTVLYAAYVEGLGGDKK</sequence>
<proteinExistence type="predicted"/>
<dbReference type="PATRIC" id="fig|523850.10.peg.326"/>
<dbReference type="KEGG" id="ton:TON_0324"/>
<dbReference type="STRING" id="523850.TON_0324"/>
<dbReference type="GeneID" id="7017987"/>
<organism evidence="1 2">
    <name type="scientific">Thermococcus onnurineus (strain NA1)</name>
    <dbReference type="NCBI Taxonomy" id="523850"/>
    <lineage>
        <taxon>Archaea</taxon>
        <taxon>Methanobacteriati</taxon>
        <taxon>Methanobacteriota</taxon>
        <taxon>Thermococci</taxon>
        <taxon>Thermococcales</taxon>
        <taxon>Thermococcaceae</taxon>
        <taxon>Thermococcus</taxon>
    </lineage>
</organism>
<protein>
    <submittedName>
        <fullName evidence="1">Uncharacterized protein</fullName>
    </submittedName>
</protein>
<gene>
    <name evidence="1" type="ordered locus">TON_0324</name>
</gene>
<evidence type="ECO:0000313" key="1">
    <source>
        <dbReference type="EMBL" id="ACJ15809.1"/>
    </source>
</evidence>
<reference evidence="1 2" key="1">
    <citation type="journal article" date="2008" name="J. Bacteriol.">
        <title>The complete genome sequence of Thermococcus onnurineus NA1 reveals a mixed heterotrophic and carboxydotrophic metabolism.</title>
        <authorList>
            <person name="Lee H.S."/>
            <person name="Kang S.G."/>
            <person name="Bae S.S."/>
            <person name="Lim J.K."/>
            <person name="Cho Y."/>
            <person name="Kim Y.J."/>
            <person name="Jeon J.H."/>
            <person name="Cha S.S."/>
            <person name="Kwon K.K."/>
            <person name="Kim H.T."/>
            <person name="Park C.J."/>
            <person name="Lee H.W."/>
            <person name="Kim S.I."/>
            <person name="Chun J."/>
            <person name="Colwell R.R."/>
            <person name="Kim S.J."/>
            <person name="Lee J.H."/>
        </authorList>
    </citation>
    <scope>NUCLEOTIDE SEQUENCE [LARGE SCALE GENOMIC DNA]</scope>
    <source>
        <strain evidence="1 2">NA1</strain>
    </source>
</reference>
<evidence type="ECO:0000313" key="2">
    <source>
        <dbReference type="Proteomes" id="UP000002727"/>
    </source>
</evidence>
<dbReference type="Proteomes" id="UP000002727">
    <property type="component" value="Chromosome"/>
</dbReference>
<keyword evidence="2" id="KW-1185">Reference proteome</keyword>
<dbReference type="EMBL" id="CP000855">
    <property type="protein sequence ID" value="ACJ15809.1"/>
    <property type="molecule type" value="Genomic_DNA"/>
</dbReference>
<dbReference type="OrthoDB" id="100497at2157"/>